<proteinExistence type="predicted"/>
<keyword evidence="2" id="KW-0812">Transmembrane</keyword>
<comment type="caution">
    <text evidence="3">The sequence shown here is derived from an EMBL/GenBank/DDBJ whole genome shotgun (WGS) entry which is preliminary data.</text>
</comment>
<keyword evidence="2" id="KW-1133">Transmembrane helix</keyword>
<reference evidence="3 4" key="1">
    <citation type="submission" date="2020-08" db="EMBL/GenBank/DDBJ databases">
        <title>Genomic Encyclopedia of Type Strains, Phase IV (KMG-IV): sequencing the most valuable type-strain genomes for metagenomic binning, comparative biology and taxonomic classification.</title>
        <authorList>
            <person name="Goeker M."/>
        </authorList>
    </citation>
    <scope>NUCLEOTIDE SEQUENCE [LARGE SCALE GENOMIC DNA]</scope>
    <source>
        <strain evidence="3 4">DSM 45385</strain>
    </source>
</reference>
<sequence length="328" mass="34987">MPDPWQRVPDATVTALACGKYLAHANIGLATAACAVVWGGWPLLGKLYVHQYDTGALAAAYQVLEDAAGDLWTGRTNIADLMAGLSAEQWPGDDRRDFDAWMLTLGSDLLSEEMSARLLGIMLLISASLLFAFIVYTSAVVLRLVWLAVQVIRASFGGGVGFVAAQVAAGKQARVLFARLQAQEARLTAALNGIATAIATGLGAKVTKDSLTGDRQGLLDLRQATINQGPALVWGFANHVERNLTAKMMTGRSPLFSGRDARAGTGTKGQPRPMPTSPHDLTPNKWQLGAAAKGAMDVISGRMPTGHLLPDRYESGAYQGYEDIERRP</sequence>
<dbReference type="EMBL" id="JACHIN010000001">
    <property type="protein sequence ID" value="MBB5074860.1"/>
    <property type="molecule type" value="Genomic_DNA"/>
</dbReference>
<keyword evidence="4" id="KW-1185">Reference proteome</keyword>
<evidence type="ECO:0000313" key="4">
    <source>
        <dbReference type="Proteomes" id="UP000568380"/>
    </source>
</evidence>
<name>A0A7W8EBX9_9ACTN</name>
<protein>
    <submittedName>
        <fullName evidence="3">Uncharacterized protein</fullName>
    </submittedName>
</protein>
<organism evidence="3 4">
    <name type="scientific">Nonomuraea endophytica</name>
    <dbReference type="NCBI Taxonomy" id="714136"/>
    <lineage>
        <taxon>Bacteria</taxon>
        <taxon>Bacillati</taxon>
        <taxon>Actinomycetota</taxon>
        <taxon>Actinomycetes</taxon>
        <taxon>Streptosporangiales</taxon>
        <taxon>Streptosporangiaceae</taxon>
        <taxon>Nonomuraea</taxon>
    </lineage>
</organism>
<feature type="transmembrane region" description="Helical" evidence="2">
    <location>
        <begin position="145"/>
        <end position="169"/>
    </location>
</feature>
<evidence type="ECO:0000313" key="3">
    <source>
        <dbReference type="EMBL" id="MBB5074860.1"/>
    </source>
</evidence>
<dbReference type="RefSeq" id="WP_184957837.1">
    <property type="nucleotide sequence ID" value="NZ_JACHIN010000001.1"/>
</dbReference>
<feature type="transmembrane region" description="Helical" evidence="2">
    <location>
        <begin position="118"/>
        <end position="139"/>
    </location>
</feature>
<gene>
    <name evidence="3" type="ORF">HNR40_000306</name>
</gene>
<evidence type="ECO:0000256" key="1">
    <source>
        <dbReference type="SAM" id="MobiDB-lite"/>
    </source>
</evidence>
<feature type="region of interest" description="Disordered" evidence="1">
    <location>
        <begin position="252"/>
        <end position="283"/>
    </location>
</feature>
<dbReference type="Proteomes" id="UP000568380">
    <property type="component" value="Unassembled WGS sequence"/>
</dbReference>
<dbReference type="AlphaFoldDB" id="A0A7W8EBX9"/>
<keyword evidence="2" id="KW-0472">Membrane</keyword>
<dbReference type="PROSITE" id="PS51257">
    <property type="entry name" value="PROKAR_LIPOPROTEIN"/>
    <property type="match status" value="1"/>
</dbReference>
<evidence type="ECO:0000256" key="2">
    <source>
        <dbReference type="SAM" id="Phobius"/>
    </source>
</evidence>
<accession>A0A7W8EBX9</accession>